<dbReference type="EC" id="3.5.99.6" evidence="4"/>
<evidence type="ECO:0000259" key="5">
    <source>
        <dbReference type="Pfam" id="PF01182"/>
    </source>
</evidence>
<sequence>MMKLINLKNKSIASDYVAVELLKLIQSTPTATLGLATGNTMTGIYPRLSELLTANRVNLNDIKTFNLDEYVGLNSSHPQSYYTYMHELLFNHNEWNEDHIYIPRGDASDLEDEVHAYEQRLSSIGQPDIQLLGIGENGHIGFNEPGTSFDSQTRVVDLTDSTIKANSIHFDTIDDVPKQAISMGLQSIMRAKRIILLAFGERKQEAIERLMNGPKTETLPASILQTHPNVDIIIDDVIFNYLNH</sequence>
<comment type="catalytic activity">
    <reaction evidence="1 4">
        <text>alpha-D-glucosamine 6-phosphate + H2O = beta-D-fructose 6-phosphate + NH4(+)</text>
        <dbReference type="Rhea" id="RHEA:12172"/>
        <dbReference type="ChEBI" id="CHEBI:15377"/>
        <dbReference type="ChEBI" id="CHEBI:28938"/>
        <dbReference type="ChEBI" id="CHEBI:57634"/>
        <dbReference type="ChEBI" id="CHEBI:75989"/>
        <dbReference type="EC" id="3.5.99.6"/>
    </reaction>
</comment>
<dbReference type="CDD" id="cd01399">
    <property type="entry name" value="GlcN6P_deaminase"/>
    <property type="match status" value="1"/>
</dbReference>
<feature type="active site" description="Proton acceptor; for enolization step" evidence="4">
    <location>
        <position position="68"/>
    </location>
</feature>
<dbReference type="NCBIfam" id="TIGR00502">
    <property type="entry name" value="nagB"/>
    <property type="match status" value="1"/>
</dbReference>
<dbReference type="GO" id="GO:0006046">
    <property type="term" value="P:N-acetylglucosamine catabolic process"/>
    <property type="evidence" value="ECO:0007669"/>
    <property type="project" value="UniProtKB-UniRule"/>
</dbReference>
<accession>A0A974QN93</accession>
<dbReference type="InterPro" id="IPR037171">
    <property type="entry name" value="NagB/RpiA_transferase-like"/>
</dbReference>
<evidence type="ECO:0000256" key="4">
    <source>
        <dbReference type="HAMAP-Rule" id="MF_01241"/>
    </source>
</evidence>
<dbReference type="PANTHER" id="PTHR11280">
    <property type="entry name" value="GLUCOSAMINE-6-PHOSPHATE ISOMERASE"/>
    <property type="match status" value="1"/>
</dbReference>
<proteinExistence type="inferred from homology"/>
<dbReference type="HAMAP" id="MF_01241">
    <property type="entry name" value="GlcN6P_deamin"/>
    <property type="match status" value="1"/>
</dbReference>
<dbReference type="GO" id="GO:0019262">
    <property type="term" value="P:N-acetylneuraminate catabolic process"/>
    <property type="evidence" value="ECO:0007669"/>
    <property type="project" value="UniProtKB-UniRule"/>
</dbReference>
<feature type="active site" description="Proton acceptor; for ring-opening step" evidence="4">
    <location>
        <position position="139"/>
    </location>
</feature>
<dbReference type="InterPro" id="IPR006148">
    <property type="entry name" value="Glc/Gal-6P_isomerase"/>
</dbReference>
<protein>
    <recommendedName>
        <fullName evidence="4">Glucosamine-6-phosphate deaminase</fullName>
        <ecNumber evidence="4">3.5.99.6</ecNumber>
    </recommendedName>
    <alternativeName>
        <fullName evidence="4">GlcN6P deaminase</fullName>
        <shortName evidence="4">GNPDA</shortName>
    </alternativeName>
    <alternativeName>
        <fullName evidence="4">Glucosamine-6-phosphate isomerase</fullName>
    </alternativeName>
</protein>
<comment type="pathway">
    <text evidence="4">Amino-sugar metabolism; N-acetylneuraminate degradation; D-fructose 6-phosphate from N-acetylneuraminate: step 5/5.</text>
</comment>
<dbReference type="AlphaFoldDB" id="A0A974QN93"/>
<keyword evidence="3 4" id="KW-0119">Carbohydrate metabolism</keyword>
<dbReference type="EMBL" id="PZHX01000011">
    <property type="protein sequence ID" value="PTK30662.1"/>
    <property type="molecule type" value="Genomic_DNA"/>
</dbReference>
<name>A0A974QN93_STAHO</name>
<organism evidence="6 7">
    <name type="scientific">Staphylococcus hominis</name>
    <dbReference type="NCBI Taxonomy" id="1290"/>
    <lineage>
        <taxon>Bacteria</taxon>
        <taxon>Bacillati</taxon>
        <taxon>Bacillota</taxon>
        <taxon>Bacilli</taxon>
        <taxon>Bacillales</taxon>
        <taxon>Staphylococcaceae</taxon>
        <taxon>Staphylococcus</taxon>
    </lineage>
</organism>
<dbReference type="InterPro" id="IPR004547">
    <property type="entry name" value="Glucosamine6P_isomerase"/>
</dbReference>
<comment type="caution">
    <text evidence="4">Lacks conserved residue(s) required for the propagation of feature annotation.</text>
</comment>
<dbReference type="GO" id="GO:0005975">
    <property type="term" value="P:carbohydrate metabolic process"/>
    <property type="evidence" value="ECO:0007669"/>
    <property type="project" value="InterPro"/>
</dbReference>
<evidence type="ECO:0000256" key="3">
    <source>
        <dbReference type="ARBA" id="ARBA00023277"/>
    </source>
</evidence>
<feature type="active site" description="For ring-opening step" evidence="4">
    <location>
        <position position="137"/>
    </location>
</feature>
<dbReference type="GO" id="GO:0006043">
    <property type="term" value="P:glucosamine catabolic process"/>
    <property type="evidence" value="ECO:0007669"/>
    <property type="project" value="TreeGrafter"/>
</dbReference>
<comment type="similarity">
    <text evidence="4">Belongs to the glucosamine/galactosamine-6-phosphate isomerase family. NagB subfamily.</text>
</comment>
<evidence type="ECO:0000256" key="2">
    <source>
        <dbReference type="ARBA" id="ARBA00022801"/>
    </source>
</evidence>
<gene>
    <name evidence="4 6" type="primary">nagB</name>
    <name evidence="6" type="ORF">BUZ51_06610</name>
</gene>
<reference evidence="6 7" key="1">
    <citation type="journal article" date="2016" name="Front. Microbiol.">
        <title>Comprehensive Phylogenetic Analysis of Bovine Non-aureus Staphylococci Species Based on Whole-Genome Sequencing.</title>
        <authorList>
            <person name="Naushad S."/>
            <person name="Barkema H.W."/>
            <person name="Luby C."/>
            <person name="Condas L.A."/>
            <person name="Nobrega D.B."/>
            <person name="Carson D.A."/>
            <person name="De Buck J."/>
        </authorList>
    </citation>
    <scope>NUCLEOTIDE SEQUENCE [LARGE SCALE GENOMIC DNA]</scope>
    <source>
        <strain evidence="6 7">SNUC 5336</strain>
    </source>
</reference>
<comment type="caution">
    <text evidence="6">The sequence shown here is derived from an EMBL/GenBank/DDBJ whole genome shotgun (WGS) entry which is preliminary data.</text>
</comment>
<evidence type="ECO:0000313" key="6">
    <source>
        <dbReference type="EMBL" id="PTK30662.1"/>
    </source>
</evidence>
<dbReference type="GO" id="GO:0004342">
    <property type="term" value="F:glucosamine-6-phosphate deaminase activity"/>
    <property type="evidence" value="ECO:0007669"/>
    <property type="project" value="UniProtKB-UniRule"/>
</dbReference>
<dbReference type="PANTHER" id="PTHR11280:SF5">
    <property type="entry name" value="GLUCOSAMINE-6-PHOSPHATE ISOMERASE"/>
    <property type="match status" value="1"/>
</dbReference>
<dbReference type="Pfam" id="PF01182">
    <property type="entry name" value="Glucosamine_iso"/>
    <property type="match status" value="1"/>
</dbReference>
<dbReference type="Proteomes" id="UP000241540">
    <property type="component" value="Unassembled WGS sequence"/>
</dbReference>
<evidence type="ECO:0000313" key="7">
    <source>
        <dbReference type="Proteomes" id="UP000241540"/>
    </source>
</evidence>
<dbReference type="SUPFAM" id="SSF100950">
    <property type="entry name" value="NagB/RpiA/CoA transferase-like"/>
    <property type="match status" value="1"/>
</dbReference>
<evidence type="ECO:0000256" key="1">
    <source>
        <dbReference type="ARBA" id="ARBA00000644"/>
    </source>
</evidence>
<dbReference type="GO" id="GO:0042802">
    <property type="term" value="F:identical protein binding"/>
    <property type="evidence" value="ECO:0007669"/>
    <property type="project" value="TreeGrafter"/>
</dbReference>
<feature type="domain" description="Glucosamine/galactosamine-6-phosphate isomerase" evidence="5">
    <location>
        <begin position="14"/>
        <end position="226"/>
    </location>
</feature>
<dbReference type="FunFam" id="3.40.50.1360:FF:000003">
    <property type="entry name" value="Glucosamine-6-phosphate deaminase"/>
    <property type="match status" value="1"/>
</dbReference>
<comment type="function">
    <text evidence="4">Catalyzes the reversible isomerization-deamination of glucosamine 6-phosphate (GlcN6P) to form fructose 6-phosphate (Fru6P) and ammonium ion.</text>
</comment>
<dbReference type="Gene3D" id="3.40.50.1360">
    <property type="match status" value="1"/>
</dbReference>
<dbReference type="GO" id="GO:0005737">
    <property type="term" value="C:cytoplasm"/>
    <property type="evidence" value="ECO:0007669"/>
    <property type="project" value="TreeGrafter"/>
</dbReference>
<keyword evidence="2 4" id="KW-0378">Hydrolase</keyword>
<feature type="active site" description="For ring-opening step" evidence="4">
    <location>
        <position position="144"/>
    </location>
</feature>